<dbReference type="RefSeq" id="WP_066758536.1">
    <property type="nucleotide sequence ID" value="NZ_CP015199.1"/>
</dbReference>
<dbReference type="EMBL" id="CP015199">
    <property type="protein sequence ID" value="ANF52584.1"/>
    <property type="molecule type" value="Genomic_DNA"/>
</dbReference>
<dbReference type="KEGG" id="chh:A0O34_19610"/>
<keyword evidence="2" id="KW-0732">Signal</keyword>
<feature type="compositionally biased region" description="Polar residues" evidence="1">
    <location>
        <begin position="105"/>
        <end position="125"/>
    </location>
</feature>
<feature type="region of interest" description="Disordered" evidence="1">
    <location>
        <begin position="83"/>
        <end position="125"/>
    </location>
</feature>
<evidence type="ECO:0008006" key="5">
    <source>
        <dbReference type="Google" id="ProtNLM"/>
    </source>
</evidence>
<reference evidence="3 4" key="1">
    <citation type="submission" date="2016-04" db="EMBL/GenBank/DDBJ databases">
        <title>Complete Genome Sequence of Chryseobacterium sp. IHBB 10212.</title>
        <authorList>
            <person name="Pal M."/>
            <person name="Swarnkar M.K."/>
            <person name="Kaushal K."/>
            <person name="Chhibber S."/>
            <person name="Singh A.K."/>
            <person name="Gulati A."/>
        </authorList>
    </citation>
    <scope>NUCLEOTIDE SEQUENCE [LARGE SCALE GENOMIC DNA]</scope>
    <source>
        <strain evidence="3 4">IHBB 10212</strain>
    </source>
</reference>
<accession>A0A172Y044</accession>
<name>A0A172Y044_9FLAO</name>
<evidence type="ECO:0000313" key="4">
    <source>
        <dbReference type="Proteomes" id="UP000077824"/>
    </source>
</evidence>
<organism evidence="3 4">
    <name type="scientific">Chryseobacterium glaciei</name>
    <dbReference type="NCBI Taxonomy" id="1685010"/>
    <lineage>
        <taxon>Bacteria</taxon>
        <taxon>Pseudomonadati</taxon>
        <taxon>Bacteroidota</taxon>
        <taxon>Flavobacteriia</taxon>
        <taxon>Flavobacteriales</taxon>
        <taxon>Weeksellaceae</taxon>
        <taxon>Chryseobacterium group</taxon>
        <taxon>Chryseobacterium</taxon>
    </lineage>
</organism>
<gene>
    <name evidence="3" type="ORF">A0O34_19610</name>
</gene>
<feature type="signal peptide" evidence="2">
    <location>
        <begin position="1"/>
        <end position="19"/>
    </location>
</feature>
<dbReference type="PROSITE" id="PS51257">
    <property type="entry name" value="PROKAR_LIPOPROTEIN"/>
    <property type="match status" value="1"/>
</dbReference>
<dbReference type="AlphaFoldDB" id="A0A172Y044"/>
<evidence type="ECO:0000313" key="3">
    <source>
        <dbReference type="EMBL" id="ANF52584.1"/>
    </source>
</evidence>
<feature type="compositionally biased region" description="Basic and acidic residues" evidence="1">
    <location>
        <begin position="88"/>
        <end position="101"/>
    </location>
</feature>
<evidence type="ECO:0000256" key="2">
    <source>
        <dbReference type="SAM" id="SignalP"/>
    </source>
</evidence>
<keyword evidence="4" id="KW-1185">Reference proteome</keyword>
<evidence type="ECO:0000256" key="1">
    <source>
        <dbReference type="SAM" id="MobiDB-lite"/>
    </source>
</evidence>
<sequence length="125" mass="13384">MKKLFLLLLTAFIFIGCSSDDDTIYDFIGTWSGTYEGSDKGDFNFVVASDGKLTGTMHSTVKDENYVITGNVTDTGDLTGVIGTPSDGDFHGTLTREDKKGTGGWTNSVPTPTRAGTWTGAKNKQ</sequence>
<dbReference type="STRING" id="1685010.A0O34_19610"/>
<feature type="chain" id="PRO_5008004061" description="Lipoprotein" evidence="2">
    <location>
        <begin position="20"/>
        <end position="125"/>
    </location>
</feature>
<dbReference type="OrthoDB" id="963096at2"/>
<protein>
    <recommendedName>
        <fullName evidence="5">Lipoprotein</fullName>
    </recommendedName>
</protein>
<proteinExistence type="predicted"/>
<dbReference type="Proteomes" id="UP000077824">
    <property type="component" value="Chromosome"/>
</dbReference>